<sequence length="239" mass="25240">MTVVQNAPDVPLDRLEGWLQDATLRVVRADLGETLPAVGELGDGLVVLGGHQNAYDDEAAPWLPTLRALLADASRSGVPTLGICLGAQLLAVSRGGRVTVAAPPGTEAGVVPIFWRPEAAADAVFGPLVAGLTERRVTWQPTLHSDAVVDLPAGAVWLASSNQYPYQAFRIGSAWGVQFHPEASTTTLRDWATWDGGVDTDAILSSYAEREAELVEIGETLVGGFVDHVRATAAQRVDA</sequence>
<dbReference type="PANTHER" id="PTHR42695">
    <property type="entry name" value="GLUTAMINE AMIDOTRANSFERASE YLR126C-RELATED"/>
    <property type="match status" value="1"/>
</dbReference>
<keyword evidence="2" id="KW-0315">Glutamine amidotransferase</keyword>
<dbReference type="SUPFAM" id="SSF52317">
    <property type="entry name" value="Class I glutamine amidotransferase-like"/>
    <property type="match status" value="1"/>
</dbReference>
<gene>
    <name evidence="2" type="ORF">D1825_03955</name>
</gene>
<keyword evidence="3" id="KW-1185">Reference proteome</keyword>
<proteinExistence type="predicted"/>
<dbReference type="Pfam" id="PF00117">
    <property type="entry name" value="GATase"/>
    <property type="match status" value="1"/>
</dbReference>
<feature type="domain" description="Glutamine amidotransferase" evidence="1">
    <location>
        <begin position="41"/>
        <end position="187"/>
    </location>
</feature>
<accession>A0A413RPJ4</accession>
<evidence type="ECO:0000313" key="2">
    <source>
        <dbReference type="EMBL" id="RHA43926.1"/>
    </source>
</evidence>
<protein>
    <submittedName>
        <fullName evidence="2">Type 1 glutamine amidotransferase</fullName>
    </submittedName>
</protein>
<evidence type="ECO:0000313" key="3">
    <source>
        <dbReference type="Proteomes" id="UP000283374"/>
    </source>
</evidence>
<evidence type="ECO:0000259" key="1">
    <source>
        <dbReference type="Pfam" id="PF00117"/>
    </source>
</evidence>
<reference evidence="2 3" key="1">
    <citation type="submission" date="2018-08" db="EMBL/GenBank/DDBJ databases">
        <title>Cellulomonas rhizosphaerae sp. nov., a novel actinomycete isolated from soil.</title>
        <authorList>
            <person name="Tian Y."/>
        </authorList>
    </citation>
    <scope>NUCLEOTIDE SEQUENCE [LARGE SCALE GENOMIC DNA]</scope>
    <source>
        <strain evidence="2 3">NEAU-TCZ24</strain>
    </source>
</reference>
<dbReference type="EMBL" id="QWKP01000131">
    <property type="protein sequence ID" value="RHA43926.1"/>
    <property type="molecule type" value="Genomic_DNA"/>
</dbReference>
<dbReference type="GO" id="GO:0016740">
    <property type="term" value="F:transferase activity"/>
    <property type="evidence" value="ECO:0007669"/>
    <property type="project" value="UniProtKB-KW"/>
</dbReference>
<comment type="caution">
    <text evidence="2">The sequence shown here is derived from an EMBL/GenBank/DDBJ whole genome shotgun (WGS) entry which is preliminary data.</text>
</comment>
<dbReference type="Proteomes" id="UP000283374">
    <property type="component" value="Unassembled WGS sequence"/>
</dbReference>
<dbReference type="OrthoDB" id="5196541at2"/>
<dbReference type="InterPro" id="IPR029062">
    <property type="entry name" value="Class_I_gatase-like"/>
</dbReference>
<dbReference type="AlphaFoldDB" id="A0A413RPJ4"/>
<organism evidence="2 3">
    <name type="scientific">Cellulomonas rhizosphaerae</name>
    <dbReference type="NCBI Taxonomy" id="2293719"/>
    <lineage>
        <taxon>Bacteria</taxon>
        <taxon>Bacillati</taxon>
        <taxon>Actinomycetota</taxon>
        <taxon>Actinomycetes</taxon>
        <taxon>Micrococcales</taxon>
        <taxon>Cellulomonadaceae</taxon>
        <taxon>Cellulomonas</taxon>
    </lineage>
</organism>
<dbReference type="InterPro" id="IPR044992">
    <property type="entry name" value="ChyE-like"/>
</dbReference>
<dbReference type="Gene3D" id="3.40.50.880">
    <property type="match status" value="1"/>
</dbReference>
<dbReference type="PROSITE" id="PS51273">
    <property type="entry name" value="GATASE_TYPE_1"/>
    <property type="match status" value="1"/>
</dbReference>
<keyword evidence="2" id="KW-0808">Transferase</keyword>
<name>A0A413RPJ4_9CELL</name>
<dbReference type="PANTHER" id="PTHR42695:SF5">
    <property type="entry name" value="GLUTAMINE AMIDOTRANSFERASE YLR126C-RELATED"/>
    <property type="match status" value="1"/>
</dbReference>
<dbReference type="GO" id="GO:0005829">
    <property type="term" value="C:cytosol"/>
    <property type="evidence" value="ECO:0007669"/>
    <property type="project" value="TreeGrafter"/>
</dbReference>
<dbReference type="InterPro" id="IPR017926">
    <property type="entry name" value="GATASE"/>
</dbReference>
<dbReference type="CDD" id="cd01741">
    <property type="entry name" value="GATase1_1"/>
    <property type="match status" value="1"/>
</dbReference>